<dbReference type="Proteomes" id="UP000266723">
    <property type="component" value="Unassembled WGS sequence"/>
</dbReference>
<keyword evidence="1" id="KW-0812">Transmembrane</keyword>
<feature type="transmembrane region" description="Helical" evidence="1">
    <location>
        <begin position="129"/>
        <end position="150"/>
    </location>
</feature>
<evidence type="ECO:0000313" key="3">
    <source>
        <dbReference type="Proteomes" id="UP000266723"/>
    </source>
</evidence>
<proteinExistence type="predicted"/>
<keyword evidence="1" id="KW-0472">Membrane</keyword>
<keyword evidence="3" id="KW-1185">Reference proteome</keyword>
<keyword evidence="1" id="KW-1133">Transmembrane helix</keyword>
<protein>
    <submittedName>
        <fullName evidence="2">Uncharacterized protein</fullName>
    </submittedName>
</protein>
<feature type="transmembrane region" description="Helical" evidence="1">
    <location>
        <begin position="170"/>
        <end position="191"/>
    </location>
</feature>
<accession>A0ABQ7F370</accession>
<feature type="transmembrane region" description="Helical" evidence="1">
    <location>
        <begin position="12"/>
        <end position="34"/>
    </location>
</feature>
<reference evidence="2 3" key="1">
    <citation type="journal article" date="2020" name="BMC Genomics">
        <title>Intraspecific diversification of the crop wild relative Brassica cretica Lam. using demographic model selection.</title>
        <authorList>
            <person name="Kioukis A."/>
            <person name="Michalopoulou V.A."/>
            <person name="Briers L."/>
            <person name="Pirintsos S."/>
            <person name="Studholme D.J."/>
            <person name="Pavlidis P."/>
            <person name="Sarris P.F."/>
        </authorList>
    </citation>
    <scope>NUCLEOTIDE SEQUENCE [LARGE SCALE GENOMIC DNA]</scope>
    <source>
        <strain evidence="3">cv. PFS-1207/04</strain>
    </source>
</reference>
<comment type="caution">
    <text evidence="2">The sequence shown here is derived from an EMBL/GenBank/DDBJ whole genome shotgun (WGS) entry which is preliminary data.</text>
</comment>
<feature type="transmembrane region" description="Helical" evidence="1">
    <location>
        <begin position="54"/>
        <end position="74"/>
    </location>
</feature>
<gene>
    <name evidence="2" type="ORF">DY000_02047760</name>
</gene>
<name>A0ABQ7F370_BRACR</name>
<evidence type="ECO:0000256" key="1">
    <source>
        <dbReference type="SAM" id="Phobius"/>
    </source>
</evidence>
<sequence>MRREVVYTTLSAMDALLSGALSFGLMIDMGRLYVPDLVSLSRSSFFGRSFWSGVLQLLFVLVSSWHLLASSAWCEMIEFGYTRVRVQELLILLDVFPAWSFKVQPCAFPILGCPWSYCRRGSGCYWLRLRLGCLIVSAGFVSREVLGYDWRPGAAMEFGLSSLDLLSISSHYPLFVVVSRVLTLFIFIGWADQETQCMWQKASLMEACDIMHNQREKIRQLKAVNNEFLCERNYVHEGSNASGDAPRDFDDNRKLQFKVLKAA</sequence>
<organism evidence="2 3">
    <name type="scientific">Brassica cretica</name>
    <name type="common">Mustard</name>
    <dbReference type="NCBI Taxonomy" id="69181"/>
    <lineage>
        <taxon>Eukaryota</taxon>
        <taxon>Viridiplantae</taxon>
        <taxon>Streptophyta</taxon>
        <taxon>Embryophyta</taxon>
        <taxon>Tracheophyta</taxon>
        <taxon>Spermatophyta</taxon>
        <taxon>Magnoliopsida</taxon>
        <taxon>eudicotyledons</taxon>
        <taxon>Gunneridae</taxon>
        <taxon>Pentapetalae</taxon>
        <taxon>rosids</taxon>
        <taxon>malvids</taxon>
        <taxon>Brassicales</taxon>
        <taxon>Brassicaceae</taxon>
        <taxon>Brassiceae</taxon>
        <taxon>Brassica</taxon>
    </lineage>
</organism>
<evidence type="ECO:0000313" key="2">
    <source>
        <dbReference type="EMBL" id="KAF3609499.1"/>
    </source>
</evidence>
<dbReference type="EMBL" id="QGKV02000297">
    <property type="protein sequence ID" value="KAF3609499.1"/>
    <property type="molecule type" value="Genomic_DNA"/>
</dbReference>